<evidence type="ECO:0000313" key="12">
    <source>
        <dbReference type="Proteomes" id="UP000271889"/>
    </source>
</evidence>
<dbReference type="Gene3D" id="4.10.400.10">
    <property type="entry name" value="Low-density Lipoprotein Receptor"/>
    <property type="match status" value="3"/>
</dbReference>
<keyword evidence="4" id="KW-0677">Repeat</keyword>
<dbReference type="InterPro" id="IPR051221">
    <property type="entry name" value="LDLR-related"/>
</dbReference>
<evidence type="ECO:0000256" key="1">
    <source>
        <dbReference type="ARBA" id="ARBA00004167"/>
    </source>
</evidence>
<comment type="caution">
    <text evidence="10">Lacks conserved residue(s) required for the propagation of feature annotation.</text>
</comment>
<evidence type="ECO:0000256" key="6">
    <source>
        <dbReference type="ARBA" id="ARBA00023136"/>
    </source>
</evidence>
<dbReference type="PROSITE" id="PS50068">
    <property type="entry name" value="LDLRA_2"/>
    <property type="match status" value="3"/>
</dbReference>
<dbReference type="Proteomes" id="UP000271889">
    <property type="component" value="Unassembled WGS sequence"/>
</dbReference>
<keyword evidence="9" id="KW-0325">Glycoprotein</keyword>
<dbReference type="CDD" id="cd00112">
    <property type="entry name" value="LDLa"/>
    <property type="match status" value="3"/>
</dbReference>
<proteinExistence type="predicted"/>
<gene>
    <name evidence="11" type="ORF">CGOC_LOCUS9059</name>
</gene>
<dbReference type="GO" id="GO:0042562">
    <property type="term" value="F:hormone binding"/>
    <property type="evidence" value="ECO:0007669"/>
    <property type="project" value="TreeGrafter"/>
</dbReference>
<dbReference type="PANTHER" id="PTHR22722:SF14">
    <property type="entry name" value="MEGALIN, ISOFORM A"/>
    <property type="match status" value="1"/>
</dbReference>
<reference evidence="11 12" key="1">
    <citation type="submission" date="2018-11" db="EMBL/GenBank/DDBJ databases">
        <authorList>
            <consortium name="Pathogen Informatics"/>
        </authorList>
    </citation>
    <scope>NUCLEOTIDE SEQUENCE [LARGE SCALE GENOMIC DNA]</scope>
</reference>
<name>A0A3P7PNK9_CYLGO</name>
<dbReference type="SMART" id="SM00192">
    <property type="entry name" value="LDLa"/>
    <property type="match status" value="3"/>
</dbReference>
<evidence type="ECO:0000256" key="2">
    <source>
        <dbReference type="ARBA" id="ARBA00004308"/>
    </source>
</evidence>
<comment type="subcellular location">
    <subcellularLocation>
        <location evidence="2">Endomembrane system</location>
    </subcellularLocation>
    <subcellularLocation>
        <location evidence="1">Membrane</location>
        <topology evidence="1">Single-pass membrane protein</topology>
    </subcellularLocation>
</comment>
<feature type="disulfide bond" evidence="10">
    <location>
        <begin position="54"/>
        <end position="66"/>
    </location>
</feature>
<dbReference type="Gene3D" id="2.10.25.10">
    <property type="entry name" value="Laminin"/>
    <property type="match status" value="1"/>
</dbReference>
<feature type="disulfide bond" evidence="10">
    <location>
        <begin position="73"/>
        <end position="88"/>
    </location>
</feature>
<evidence type="ECO:0000256" key="10">
    <source>
        <dbReference type="PROSITE-ProRule" id="PRU00124"/>
    </source>
</evidence>
<feature type="disulfide bond" evidence="10">
    <location>
        <begin position="61"/>
        <end position="79"/>
    </location>
</feature>
<keyword evidence="6" id="KW-0472">Membrane</keyword>
<keyword evidence="5" id="KW-1133">Transmembrane helix</keyword>
<keyword evidence="3" id="KW-0812">Transmembrane</keyword>
<evidence type="ECO:0000256" key="3">
    <source>
        <dbReference type="ARBA" id="ARBA00022692"/>
    </source>
</evidence>
<dbReference type="PANTHER" id="PTHR22722">
    <property type="entry name" value="LOW-DENSITY LIPOPROTEIN RECEPTOR-RELATED PROTEIN 2-RELATED"/>
    <property type="match status" value="1"/>
</dbReference>
<dbReference type="EMBL" id="UYRV01105707">
    <property type="protein sequence ID" value="VDN21512.1"/>
    <property type="molecule type" value="Genomic_DNA"/>
</dbReference>
<evidence type="ECO:0000256" key="7">
    <source>
        <dbReference type="ARBA" id="ARBA00023157"/>
    </source>
</evidence>
<dbReference type="InterPro" id="IPR002172">
    <property type="entry name" value="LDrepeatLR_classA_rpt"/>
</dbReference>
<dbReference type="OrthoDB" id="5848498at2759"/>
<keyword evidence="7 10" id="KW-1015">Disulfide bond</keyword>
<evidence type="ECO:0000256" key="4">
    <source>
        <dbReference type="ARBA" id="ARBA00022737"/>
    </source>
</evidence>
<dbReference type="SUPFAM" id="SSF57424">
    <property type="entry name" value="LDL receptor-like module"/>
    <property type="match status" value="3"/>
</dbReference>
<keyword evidence="12" id="KW-1185">Reference proteome</keyword>
<dbReference type="GO" id="GO:0012505">
    <property type="term" value="C:endomembrane system"/>
    <property type="evidence" value="ECO:0007669"/>
    <property type="project" value="UniProtKB-SubCell"/>
</dbReference>
<accession>A0A3P7PNK9</accession>
<feature type="disulfide bond" evidence="10">
    <location>
        <begin position="165"/>
        <end position="180"/>
    </location>
</feature>
<dbReference type="PRINTS" id="PR00261">
    <property type="entry name" value="LDLRECEPTOR"/>
</dbReference>
<evidence type="ECO:0000313" key="11">
    <source>
        <dbReference type="EMBL" id="VDN21512.1"/>
    </source>
</evidence>
<protein>
    <recommendedName>
        <fullName evidence="13">EGF-like domain-containing protein</fullName>
    </recommendedName>
</protein>
<dbReference type="PROSITE" id="PS01209">
    <property type="entry name" value="LDLRA_1"/>
    <property type="match status" value="1"/>
</dbReference>
<feature type="disulfide bond" evidence="10">
    <location>
        <begin position="33"/>
        <end position="48"/>
    </location>
</feature>
<feature type="non-terminal residue" evidence="11">
    <location>
        <position position="1"/>
    </location>
</feature>
<keyword evidence="8" id="KW-0675">Receptor</keyword>
<evidence type="ECO:0000256" key="5">
    <source>
        <dbReference type="ARBA" id="ARBA00022989"/>
    </source>
</evidence>
<evidence type="ECO:0000256" key="8">
    <source>
        <dbReference type="ARBA" id="ARBA00023170"/>
    </source>
</evidence>
<sequence>ALPSPSTPCNNATQFDCKTTSDSERCIPVEWLCDGLKDCKNGLDESHCSYLHKCPTGDFICRTGECVSGRYKCDGEADCRGAEDEKGCDYSDKAAAVARYHFASWGFICDHDELPGAYDCPLGDDERNCTKNKQSELRSHELTSCEPGMILCADHAACFPKNWVCDGEKDCLDGSDEVDCELSVDNFLAETVTELCKAGEHRCSGGTVRFAYRQIIPVMEPSTALMEMMKVHFVTNVAQERYLANINALTRHLVRNLGIISISGSHCICPHGSELSPGEHTCSQINECETPEAKQCQHYCEDRHAR</sequence>
<dbReference type="AlphaFoldDB" id="A0A3P7PNK9"/>
<dbReference type="InterPro" id="IPR036055">
    <property type="entry name" value="LDL_receptor-like_sf"/>
</dbReference>
<dbReference type="Pfam" id="PF00057">
    <property type="entry name" value="Ldl_recept_a"/>
    <property type="match status" value="3"/>
</dbReference>
<dbReference type="InterPro" id="IPR023415">
    <property type="entry name" value="LDLR_class-A_CS"/>
</dbReference>
<dbReference type="GO" id="GO:0016324">
    <property type="term" value="C:apical plasma membrane"/>
    <property type="evidence" value="ECO:0007669"/>
    <property type="project" value="TreeGrafter"/>
</dbReference>
<dbReference type="GO" id="GO:0006898">
    <property type="term" value="P:receptor-mediated endocytosis"/>
    <property type="evidence" value="ECO:0007669"/>
    <property type="project" value="TreeGrafter"/>
</dbReference>
<dbReference type="GO" id="GO:0043235">
    <property type="term" value="C:receptor complex"/>
    <property type="evidence" value="ECO:0007669"/>
    <property type="project" value="TreeGrafter"/>
</dbReference>
<evidence type="ECO:0000256" key="9">
    <source>
        <dbReference type="ARBA" id="ARBA00023180"/>
    </source>
</evidence>
<organism evidence="11 12">
    <name type="scientific">Cylicostephanus goldi</name>
    <name type="common">Nematode worm</name>
    <dbReference type="NCBI Taxonomy" id="71465"/>
    <lineage>
        <taxon>Eukaryota</taxon>
        <taxon>Metazoa</taxon>
        <taxon>Ecdysozoa</taxon>
        <taxon>Nematoda</taxon>
        <taxon>Chromadorea</taxon>
        <taxon>Rhabditida</taxon>
        <taxon>Rhabditina</taxon>
        <taxon>Rhabditomorpha</taxon>
        <taxon>Strongyloidea</taxon>
        <taxon>Strongylidae</taxon>
        <taxon>Cylicostephanus</taxon>
    </lineage>
</organism>
<evidence type="ECO:0008006" key="13">
    <source>
        <dbReference type="Google" id="ProtNLM"/>
    </source>
</evidence>